<sequence length="173" mass="20420">MFYSSYKDNLSLRFEGQPNLESFLKELESAFKWTNSNMLLKPIESNDGSAILMFREKNATEAYFGYTTFYNYKHHSNLWSKILEVSKKMNIKHLKGPIHGTTFFPYRFISKSDGSPFFKGEYFSNEKEHHFMVAQAPKKTLTYSSGYRTDYNNVMNISKPYYIKFKNRGLKIK</sequence>
<evidence type="ECO:0000313" key="1">
    <source>
        <dbReference type="EMBL" id="SVA84326.1"/>
    </source>
</evidence>
<organism evidence="1">
    <name type="scientific">marine metagenome</name>
    <dbReference type="NCBI Taxonomy" id="408172"/>
    <lineage>
        <taxon>unclassified sequences</taxon>
        <taxon>metagenomes</taxon>
        <taxon>ecological metagenomes</taxon>
    </lineage>
</organism>
<protein>
    <submittedName>
        <fullName evidence="1">Uncharacterized protein</fullName>
    </submittedName>
</protein>
<name>A0A381Z4X1_9ZZZZ</name>
<feature type="non-terminal residue" evidence="1">
    <location>
        <position position="173"/>
    </location>
</feature>
<gene>
    <name evidence="1" type="ORF">METZ01_LOCUS137180</name>
</gene>
<proteinExistence type="predicted"/>
<dbReference type="EMBL" id="UINC01019972">
    <property type="protein sequence ID" value="SVA84326.1"/>
    <property type="molecule type" value="Genomic_DNA"/>
</dbReference>
<accession>A0A381Z4X1</accession>
<dbReference type="AlphaFoldDB" id="A0A381Z4X1"/>
<reference evidence="1" key="1">
    <citation type="submission" date="2018-05" db="EMBL/GenBank/DDBJ databases">
        <authorList>
            <person name="Lanie J.A."/>
            <person name="Ng W.-L."/>
            <person name="Kazmierczak K.M."/>
            <person name="Andrzejewski T.M."/>
            <person name="Davidsen T.M."/>
            <person name="Wayne K.J."/>
            <person name="Tettelin H."/>
            <person name="Glass J.I."/>
            <person name="Rusch D."/>
            <person name="Podicherti R."/>
            <person name="Tsui H.-C.T."/>
            <person name="Winkler M.E."/>
        </authorList>
    </citation>
    <scope>NUCLEOTIDE SEQUENCE</scope>
</reference>